<evidence type="ECO:0000313" key="1">
    <source>
        <dbReference type="EMBL" id="KKM26554.1"/>
    </source>
</evidence>
<name>A0A0F9J2B1_9ZZZZ</name>
<sequence length="60" mass="6560">MKRLAPFLLPLAVLFIWITTSVGQNTSPLPSNFQIISSGEENSRILKYEAGSELAPVLTV</sequence>
<protein>
    <submittedName>
        <fullName evidence="1">Uncharacterized protein</fullName>
    </submittedName>
</protein>
<comment type="caution">
    <text evidence="1">The sequence shown here is derived from an EMBL/GenBank/DDBJ whole genome shotgun (WGS) entry which is preliminary data.</text>
</comment>
<reference evidence="1" key="1">
    <citation type="journal article" date="2015" name="Nature">
        <title>Complex archaea that bridge the gap between prokaryotes and eukaryotes.</title>
        <authorList>
            <person name="Spang A."/>
            <person name="Saw J.H."/>
            <person name="Jorgensen S.L."/>
            <person name="Zaremba-Niedzwiedzka K."/>
            <person name="Martijn J."/>
            <person name="Lind A.E."/>
            <person name="van Eijk R."/>
            <person name="Schleper C."/>
            <person name="Guy L."/>
            <person name="Ettema T.J."/>
        </authorList>
    </citation>
    <scope>NUCLEOTIDE SEQUENCE</scope>
</reference>
<gene>
    <name evidence="1" type="ORF">LCGC14_1583600</name>
</gene>
<dbReference type="EMBL" id="LAZR01012491">
    <property type="protein sequence ID" value="KKM26554.1"/>
    <property type="molecule type" value="Genomic_DNA"/>
</dbReference>
<proteinExistence type="predicted"/>
<accession>A0A0F9J2B1</accession>
<dbReference type="AlphaFoldDB" id="A0A0F9J2B1"/>
<organism evidence="1">
    <name type="scientific">marine sediment metagenome</name>
    <dbReference type="NCBI Taxonomy" id="412755"/>
    <lineage>
        <taxon>unclassified sequences</taxon>
        <taxon>metagenomes</taxon>
        <taxon>ecological metagenomes</taxon>
    </lineage>
</organism>